<evidence type="ECO:0000313" key="1">
    <source>
        <dbReference type="EMBL" id="KAL3502635.1"/>
    </source>
</evidence>
<dbReference type="AlphaFoldDB" id="A0ABD2Y8W4"/>
<reference evidence="1 2" key="1">
    <citation type="submission" date="2024-11" db="EMBL/GenBank/DDBJ databases">
        <title>A near-complete genome assembly of Cinchona calisaya.</title>
        <authorList>
            <person name="Lian D.C."/>
            <person name="Zhao X.W."/>
            <person name="Wei L."/>
        </authorList>
    </citation>
    <scope>NUCLEOTIDE SEQUENCE [LARGE SCALE GENOMIC DNA]</scope>
    <source>
        <tissue evidence="1">Nenye</tissue>
    </source>
</reference>
<organism evidence="1 2">
    <name type="scientific">Cinchona calisaya</name>
    <dbReference type="NCBI Taxonomy" id="153742"/>
    <lineage>
        <taxon>Eukaryota</taxon>
        <taxon>Viridiplantae</taxon>
        <taxon>Streptophyta</taxon>
        <taxon>Embryophyta</taxon>
        <taxon>Tracheophyta</taxon>
        <taxon>Spermatophyta</taxon>
        <taxon>Magnoliopsida</taxon>
        <taxon>eudicotyledons</taxon>
        <taxon>Gunneridae</taxon>
        <taxon>Pentapetalae</taxon>
        <taxon>asterids</taxon>
        <taxon>lamiids</taxon>
        <taxon>Gentianales</taxon>
        <taxon>Rubiaceae</taxon>
        <taxon>Cinchonoideae</taxon>
        <taxon>Cinchoneae</taxon>
        <taxon>Cinchona</taxon>
    </lineage>
</organism>
<evidence type="ECO:0000313" key="2">
    <source>
        <dbReference type="Proteomes" id="UP001630127"/>
    </source>
</evidence>
<keyword evidence="2" id="KW-1185">Reference proteome</keyword>
<sequence length="123" mass="14094">MWCCGSSNLANLPDLATVLSMLITRNLWTGRCKFIFYGIRQHTSTAKRLIEQRLYELCVGRPFEASLQASNLRLLIQTSLPKRTTPMDPWQPQTRGKLSLNIDGSMHWPSYIHARVGNCPLKY</sequence>
<accession>A0ABD2Y8W4</accession>
<dbReference type="Proteomes" id="UP001630127">
    <property type="component" value="Unassembled WGS sequence"/>
</dbReference>
<proteinExistence type="predicted"/>
<protein>
    <submittedName>
        <fullName evidence="1">Uncharacterized protein</fullName>
    </submittedName>
</protein>
<name>A0ABD2Y8W4_9GENT</name>
<gene>
    <name evidence="1" type="ORF">ACH5RR_037084</name>
</gene>
<dbReference type="EMBL" id="JBJUIK010000015">
    <property type="protein sequence ID" value="KAL3502635.1"/>
    <property type="molecule type" value="Genomic_DNA"/>
</dbReference>
<comment type="caution">
    <text evidence="1">The sequence shown here is derived from an EMBL/GenBank/DDBJ whole genome shotgun (WGS) entry which is preliminary data.</text>
</comment>